<keyword evidence="3" id="KW-0413">Isomerase</keyword>
<dbReference type="GO" id="GO:0005694">
    <property type="term" value="C:chromosome"/>
    <property type="evidence" value="ECO:0007669"/>
    <property type="project" value="TreeGrafter"/>
</dbReference>
<dbReference type="PROSITE" id="PS50967">
    <property type="entry name" value="HRDC"/>
    <property type="match status" value="1"/>
</dbReference>
<evidence type="ECO:0000256" key="3">
    <source>
        <dbReference type="ARBA" id="ARBA00023235"/>
    </source>
</evidence>
<dbReference type="Pfam" id="PF16124">
    <property type="entry name" value="RecQ_Zn_bind"/>
    <property type="match status" value="1"/>
</dbReference>
<dbReference type="GO" id="GO:0006310">
    <property type="term" value="P:DNA recombination"/>
    <property type="evidence" value="ECO:0007669"/>
    <property type="project" value="TreeGrafter"/>
</dbReference>
<evidence type="ECO:0000313" key="8">
    <source>
        <dbReference type="EMBL" id="KKL16279.1"/>
    </source>
</evidence>
<dbReference type="GO" id="GO:0043138">
    <property type="term" value="F:3'-5' DNA helicase activity"/>
    <property type="evidence" value="ECO:0007669"/>
    <property type="project" value="UniProtKB-EC"/>
</dbReference>
<evidence type="ECO:0000259" key="7">
    <source>
        <dbReference type="PROSITE" id="PS51194"/>
    </source>
</evidence>
<comment type="similarity">
    <text evidence="1">Belongs to the helicase family. RecQ subfamily.</text>
</comment>
<accession>A0A0F9B2Y9</accession>
<dbReference type="SUPFAM" id="SSF47819">
    <property type="entry name" value="HRDC-like"/>
    <property type="match status" value="1"/>
</dbReference>
<dbReference type="InterPro" id="IPR002121">
    <property type="entry name" value="HRDC_dom"/>
</dbReference>
<dbReference type="Pfam" id="PF14493">
    <property type="entry name" value="HTH_40"/>
    <property type="match status" value="1"/>
</dbReference>
<dbReference type="PANTHER" id="PTHR13710">
    <property type="entry name" value="DNA HELICASE RECQ FAMILY MEMBER"/>
    <property type="match status" value="1"/>
</dbReference>
<dbReference type="SMART" id="SM00956">
    <property type="entry name" value="RQC"/>
    <property type="match status" value="1"/>
</dbReference>
<evidence type="ECO:0000256" key="2">
    <source>
        <dbReference type="ARBA" id="ARBA00023125"/>
    </source>
</evidence>
<sequence>VPYHAGMSLEDRKRNQETFNRDETDIIVATIAFGMGIDKSNVRFVVHADLPKNIEGYYQETGRAGRDGEPAQCLLFFGRGDIPRLRYFIEKITGEQEHKVAEEKLYSVVRYASHNVCRRRQLLDYFGEEYPDENCGACDICTDIAEKTDITIDAQIVMSAMVRTGQRFGIRYIIDIICGAGTKRIRDLHHDTIKTYGAGKDRDKYFWHFVVDELLAQEIIYQDGDKYPVLKLTGKGTALLKGEEKLFALKRDARKKKAPSREKDGFAPGDEKLFERLRAHRKLLAEDHNIPPFIIFSDRSLTEMCRYYPVTLPDMKNINGVGDTKLEQYGRQFIDEIKAYLEENPDVRPKPVPEEQSFFPDTALKQKRKKGETIQKTRELFSKGLSLKQIAKERGLAMTTISGHFERMILNGEDIDVDRLVDPGKQDKIKNHFLTLNTLKLTPVVERSGGTISYVEAKIVRALLEKK</sequence>
<dbReference type="SMART" id="SM00341">
    <property type="entry name" value="HRDC"/>
    <property type="match status" value="1"/>
</dbReference>
<dbReference type="InterPro" id="IPR010997">
    <property type="entry name" value="HRDC-like_sf"/>
</dbReference>
<dbReference type="InterPro" id="IPR001650">
    <property type="entry name" value="Helicase_C-like"/>
</dbReference>
<evidence type="ECO:0000256" key="5">
    <source>
        <dbReference type="ARBA" id="ARBA00034808"/>
    </source>
</evidence>
<dbReference type="AlphaFoldDB" id="A0A0F9B2Y9"/>
<organism evidence="8">
    <name type="scientific">marine sediment metagenome</name>
    <dbReference type="NCBI Taxonomy" id="412755"/>
    <lineage>
        <taxon>unclassified sequences</taxon>
        <taxon>metagenomes</taxon>
        <taxon>ecological metagenomes</taxon>
    </lineage>
</organism>
<dbReference type="GO" id="GO:0005737">
    <property type="term" value="C:cytoplasm"/>
    <property type="evidence" value="ECO:0007669"/>
    <property type="project" value="TreeGrafter"/>
</dbReference>
<dbReference type="GO" id="GO:0003677">
    <property type="term" value="F:DNA binding"/>
    <property type="evidence" value="ECO:0007669"/>
    <property type="project" value="UniProtKB-KW"/>
</dbReference>
<proteinExistence type="inferred from homology"/>
<dbReference type="PROSITE" id="PS51194">
    <property type="entry name" value="HELICASE_CTER"/>
    <property type="match status" value="1"/>
</dbReference>
<dbReference type="GO" id="GO:0006260">
    <property type="term" value="P:DNA replication"/>
    <property type="evidence" value="ECO:0007669"/>
    <property type="project" value="InterPro"/>
</dbReference>
<reference evidence="8" key="1">
    <citation type="journal article" date="2015" name="Nature">
        <title>Complex archaea that bridge the gap between prokaryotes and eukaryotes.</title>
        <authorList>
            <person name="Spang A."/>
            <person name="Saw J.H."/>
            <person name="Jorgensen S.L."/>
            <person name="Zaremba-Niedzwiedzka K."/>
            <person name="Martijn J."/>
            <person name="Lind A.E."/>
            <person name="van Eijk R."/>
            <person name="Schleper C."/>
            <person name="Guy L."/>
            <person name="Ettema T.J."/>
        </authorList>
    </citation>
    <scope>NUCLEOTIDE SEQUENCE</scope>
</reference>
<comment type="caution">
    <text evidence="8">The sequence shown here is derived from an EMBL/GenBank/DDBJ whole genome shotgun (WGS) entry which is preliminary data.</text>
</comment>
<dbReference type="Pfam" id="PF09382">
    <property type="entry name" value="RQC"/>
    <property type="match status" value="1"/>
</dbReference>
<dbReference type="Pfam" id="PF00570">
    <property type="entry name" value="HRDC"/>
    <property type="match status" value="1"/>
</dbReference>
<dbReference type="GO" id="GO:0006281">
    <property type="term" value="P:DNA repair"/>
    <property type="evidence" value="ECO:0007669"/>
    <property type="project" value="InterPro"/>
</dbReference>
<dbReference type="PANTHER" id="PTHR13710:SF105">
    <property type="entry name" value="ATP-DEPENDENT DNA HELICASE Q1"/>
    <property type="match status" value="1"/>
</dbReference>
<evidence type="ECO:0000256" key="1">
    <source>
        <dbReference type="ARBA" id="ARBA00005446"/>
    </source>
</evidence>
<evidence type="ECO:0000256" key="4">
    <source>
        <dbReference type="ARBA" id="ARBA00034617"/>
    </source>
</evidence>
<feature type="domain" description="Helicase C-terminal" evidence="7">
    <location>
        <begin position="1"/>
        <end position="107"/>
    </location>
</feature>
<dbReference type="InterPro" id="IPR036388">
    <property type="entry name" value="WH-like_DNA-bd_sf"/>
</dbReference>
<dbReference type="InterPro" id="IPR044876">
    <property type="entry name" value="HRDC_dom_sf"/>
</dbReference>
<gene>
    <name evidence="8" type="ORF">LCGC14_2497180</name>
</gene>
<dbReference type="SMART" id="SM00490">
    <property type="entry name" value="HELICc"/>
    <property type="match status" value="1"/>
</dbReference>
<dbReference type="GO" id="GO:0000166">
    <property type="term" value="F:nucleotide binding"/>
    <property type="evidence" value="ECO:0007669"/>
    <property type="project" value="InterPro"/>
</dbReference>
<protein>
    <recommendedName>
        <fullName evidence="5">DNA 3'-5' helicase</fullName>
        <ecNumber evidence="5">5.6.2.4</ecNumber>
    </recommendedName>
</protein>
<evidence type="ECO:0000259" key="6">
    <source>
        <dbReference type="PROSITE" id="PS50967"/>
    </source>
</evidence>
<dbReference type="GO" id="GO:0009378">
    <property type="term" value="F:four-way junction helicase activity"/>
    <property type="evidence" value="ECO:0007669"/>
    <property type="project" value="TreeGrafter"/>
</dbReference>
<dbReference type="Pfam" id="PF00271">
    <property type="entry name" value="Helicase_C"/>
    <property type="match status" value="1"/>
</dbReference>
<dbReference type="InterPro" id="IPR027417">
    <property type="entry name" value="P-loop_NTPase"/>
</dbReference>
<dbReference type="InterPro" id="IPR018982">
    <property type="entry name" value="RQC_domain"/>
</dbReference>
<dbReference type="InterPro" id="IPR032284">
    <property type="entry name" value="RecQ_Zn-bd"/>
</dbReference>
<dbReference type="InterPro" id="IPR029491">
    <property type="entry name" value="Helicase_HTH"/>
</dbReference>
<dbReference type="Gene3D" id="1.10.150.80">
    <property type="entry name" value="HRDC domain"/>
    <property type="match status" value="1"/>
</dbReference>
<feature type="non-terminal residue" evidence="8">
    <location>
        <position position="1"/>
    </location>
</feature>
<comment type="catalytic activity">
    <reaction evidence="4">
        <text>Couples ATP hydrolysis with the unwinding of duplex DNA by translocating in the 3'-5' direction.</text>
        <dbReference type="EC" id="5.6.2.4"/>
    </reaction>
</comment>
<dbReference type="EC" id="5.6.2.4" evidence="5"/>
<dbReference type="EMBL" id="LAZR01039726">
    <property type="protein sequence ID" value="KKL16279.1"/>
    <property type="molecule type" value="Genomic_DNA"/>
</dbReference>
<name>A0A0F9B2Y9_9ZZZZ</name>
<dbReference type="Gene3D" id="1.10.10.10">
    <property type="entry name" value="Winged helix-like DNA-binding domain superfamily/Winged helix DNA-binding domain"/>
    <property type="match status" value="1"/>
</dbReference>
<dbReference type="Gene3D" id="1.10.10.1390">
    <property type="entry name" value="ATP-dependent DNA helicase RecQ"/>
    <property type="match status" value="1"/>
</dbReference>
<feature type="domain" description="HRDC" evidence="6">
    <location>
        <begin position="267"/>
        <end position="347"/>
    </location>
</feature>
<dbReference type="SUPFAM" id="SSF52540">
    <property type="entry name" value="P-loop containing nucleoside triphosphate hydrolases"/>
    <property type="match status" value="1"/>
</dbReference>
<dbReference type="Gene3D" id="3.40.50.300">
    <property type="entry name" value="P-loop containing nucleotide triphosphate hydrolases"/>
    <property type="match status" value="1"/>
</dbReference>
<keyword evidence="2" id="KW-0238">DNA-binding</keyword>